<protein>
    <submittedName>
        <fullName evidence="12">Amino ABC transporter, permease, 3-TM region, His/Glu/Gln/Arg/opine family domain protein</fullName>
    </submittedName>
</protein>
<keyword evidence="13" id="KW-1185">Reference proteome</keyword>
<evidence type="ECO:0000259" key="11">
    <source>
        <dbReference type="PROSITE" id="PS50928"/>
    </source>
</evidence>
<dbReference type="GO" id="GO:0022857">
    <property type="term" value="F:transmembrane transporter activity"/>
    <property type="evidence" value="ECO:0007669"/>
    <property type="project" value="InterPro"/>
</dbReference>
<evidence type="ECO:0000313" key="12">
    <source>
        <dbReference type="EMBL" id="AIO36759.1"/>
    </source>
</evidence>
<proteinExistence type="inferred from homology"/>
<dbReference type="AlphaFoldDB" id="A0AAN0S0A7"/>
<evidence type="ECO:0000256" key="3">
    <source>
        <dbReference type="ARBA" id="ARBA00010072"/>
    </source>
</evidence>
<organism evidence="12 13">
    <name type="scientific">Burkholderia cenocepacia</name>
    <dbReference type="NCBI Taxonomy" id="95486"/>
    <lineage>
        <taxon>Bacteria</taxon>
        <taxon>Pseudomonadati</taxon>
        <taxon>Pseudomonadota</taxon>
        <taxon>Betaproteobacteria</taxon>
        <taxon>Burkholderiales</taxon>
        <taxon>Burkholderiaceae</taxon>
        <taxon>Burkholderia</taxon>
        <taxon>Burkholderia cepacia complex</taxon>
    </lineage>
</organism>
<evidence type="ECO:0000313" key="13">
    <source>
        <dbReference type="Proteomes" id="UP000029413"/>
    </source>
</evidence>
<keyword evidence="9 10" id="KW-0472">Membrane</keyword>
<evidence type="ECO:0000256" key="1">
    <source>
        <dbReference type="ARBA" id="ARBA00003159"/>
    </source>
</evidence>
<gene>
    <name evidence="12" type="ORF">DM39_4059</name>
</gene>
<keyword evidence="4 10" id="KW-0813">Transport</keyword>
<evidence type="ECO:0000256" key="5">
    <source>
        <dbReference type="ARBA" id="ARBA00022475"/>
    </source>
</evidence>
<evidence type="ECO:0000256" key="9">
    <source>
        <dbReference type="ARBA" id="ARBA00023136"/>
    </source>
</evidence>
<keyword evidence="6 10" id="KW-0812">Transmembrane</keyword>
<feature type="transmembrane region" description="Helical" evidence="10">
    <location>
        <begin position="238"/>
        <end position="256"/>
    </location>
</feature>
<name>A0AAN0S0A7_9BURK</name>
<keyword evidence="5" id="KW-1003">Cell membrane</keyword>
<keyword evidence="8 10" id="KW-1133">Transmembrane helix</keyword>
<dbReference type="Pfam" id="PF00528">
    <property type="entry name" value="BPD_transp_1"/>
    <property type="match status" value="1"/>
</dbReference>
<dbReference type="PANTHER" id="PTHR30614">
    <property type="entry name" value="MEMBRANE COMPONENT OF AMINO ACID ABC TRANSPORTER"/>
    <property type="match status" value="1"/>
</dbReference>
<evidence type="ECO:0000256" key="10">
    <source>
        <dbReference type="RuleBase" id="RU363032"/>
    </source>
</evidence>
<dbReference type="InterPro" id="IPR043429">
    <property type="entry name" value="ArtM/GltK/GlnP/TcyL/YhdX-like"/>
</dbReference>
<dbReference type="GO" id="GO:0006865">
    <property type="term" value="P:amino acid transport"/>
    <property type="evidence" value="ECO:0007669"/>
    <property type="project" value="UniProtKB-KW"/>
</dbReference>
<dbReference type="NCBIfam" id="TIGR01726">
    <property type="entry name" value="HEQRo_perm_3TM"/>
    <property type="match status" value="1"/>
</dbReference>
<evidence type="ECO:0000256" key="2">
    <source>
        <dbReference type="ARBA" id="ARBA00004429"/>
    </source>
</evidence>
<comment type="function">
    <text evidence="1">Part of the binding-protein-dependent transport system for glutamine; probably responsible for the translocation of the substrate across the membrane.</text>
</comment>
<accession>A0AAN0S0A7</accession>
<reference evidence="12 13" key="1">
    <citation type="submission" date="2014-05" db="EMBL/GenBank/DDBJ databases">
        <authorList>
            <person name="Bishop-Lilly K.A."/>
            <person name="Broomall S.M."/>
            <person name="Chain P.S."/>
            <person name="Chertkov O."/>
            <person name="Coyne S.R."/>
            <person name="Daligault H.E."/>
            <person name="Davenport K.W."/>
            <person name="Erkkila T."/>
            <person name="Frey K.G."/>
            <person name="Gibbons H.S."/>
            <person name="Gu W."/>
            <person name="Jaissle J."/>
            <person name="Johnson S.L."/>
            <person name="Koroleva G.I."/>
            <person name="Ladner J.T."/>
            <person name="Lo C.-C."/>
            <person name="Minogue T.D."/>
            <person name="Munk C."/>
            <person name="Palacios G.F."/>
            <person name="Redden C.L."/>
            <person name="Rosenzweig C.N."/>
            <person name="Scholz M.B."/>
            <person name="Teshima H."/>
            <person name="Xu Y."/>
        </authorList>
    </citation>
    <scope>NUCLEOTIDE SEQUENCE [LARGE SCALE GENOMIC DNA]</scope>
    <source>
        <strain evidence="12 13">DDS 22E-1</strain>
    </source>
</reference>
<dbReference type="PANTHER" id="PTHR30614:SF20">
    <property type="entry name" value="GLUTAMINE TRANSPORT SYSTEM PERMEASE PROTEIN GLNP"/>
    <property type="match status" value="1"/>
</dbReference>
<feature type="transmembrane region" description="Helical" evidence="10">
    <location>
        <begin position="165"/>
        <end position="185"/>
    </location>
</feature>
<feature type="transmembrane region" description="Helical" evidence="10">
    <location>
        <begin position="24"/>
        <end position="48"/>
    </location>
</feature>
<evidence type="ECO:0000256" key="4">
    <source>
        <dbReference type="ARBA" id="ARBA00022448"/>
    </source>
</evidence>
<dbReference type="CDD" id="cd06261">
    <property type="entry name" value="TM_PBP2"/>
    <property type="match status" value="1"/>
</dbReference>
<comment type="subcellular location">
    <subcellularLocation>
        <location evidence="2">Cell inner membrane</location>
        <topology evidence="2">Multi-pass membrane protein</topology>
    </subcellularLocation>
    <subcellularLocation>
        <location evidence="10">Cell membrane</location>
        <topology evidence="10">Multi-pass membrane protein</topology>
    </subcellularLocation>
</comment>
<dbReference type="InterPro" id="IPR035906">
    <property type="entry name" value="MetI-like_sf"/>
</dbReference>
<comment type="similarity">
    <text evidence="3">Belongs to the binding-protein-dependent transport system permease family. HisMQ subfamily.</text>
</comment>
<dbReference type="GO" id="GO:0043190">
    <property type="term" value="C:ATP-binding cassette (ABC) transporter complex"/>
    <property type="evidence" value="ECO:0007669"/>
    <property type="project" value="InterPro"/>
</dbReference>
<dbReference type="KEGG" id="bcen:DM39_4059"/>
<evidence type="ECO:0000256" key="8">
    <source>
        <dbReference type="ARBA" id="ARBA00022989"/>
    </source>
</evidence>
<dbReference type="EMBL" id="CP007784">
    <property type="protein sequence ID" value="AIO36759.1"/>
    <property type="molecule type" value="Genomic_DNA"/>
</dbReference>
<dbReference type="InterPro" id="IPR010065">
    <property type="entry name" value="AA_ABC_transptr_permease_3TM"/>
</dbReference>
<feature type="transmembrane region" description="Helical" evidence="10">
    <location>
        <begin position="206"/>
        <end position="226"/>
    </location>
</feature>
<keyword evidence="7" id="KW-0029">Amino-acid transport</keyword>
<dbReference type="Gene3D" id="1.10.3720.10">
    <property type="entry name" value="MetI-like"/>
    <property type="match status" value="1"/>
</dbReference>
<sequence>MITASHVNPDIFSEDALSPAPRSLALALASLVLSLALLFAVGSIGGAATSHSAPNSVGHTIGLVLSTVGVLAGAYVFWFAFRSVRASLKSGRESKLHETLTARASAEIARQDALISISLAVALAIGISIVLLVTMNDASIQKTFLRWDLIKDSSLDVFRAFGMNVWLAVVSQCFVLVFGLILAVARMAPGRAGGPVRALAIAYIDTMRAIPAIIVLYLVGFGLPIAKIPVLSDLPPEWFAVLALTLTFSAYVAEIYRSGIESIHASQWSATRSLGFSYAQTLRFVILPQAVRRVIPPLLSAFIALQKDTSLVNIIGTMDAFNQAKFYSSSSFNLSSVTVVAALFVVFTIPQTRFVDWMLSRGAALRMGRK</sequence>
<dbReference type="SUPFAM" id="SSF161098">
    <property type="entry name" value="MetI-like"/>
    <property type="match status" value="1"/>
</dbReference>
<dbReference type="Proteomes" id="UP000029413">
    <property type="component" value="Chromosome 2"/>
</dbReference>
<dbReference type="InterPro" id="IPR000515">
    <property type="entry name" value="MetI-like"/>
</dbReference>
<feature type="transmembrane region" description="Helical" evidence="10">
    <location>
        <begin position="60"/>
        <end position="81"/>
    </location>
</feature>
<feature type="transmembrane region" description="Helical" evidence="10">
    <location>
        <begin position="332"/>
        <end position="350"/>
    </location>
</feature>
<feature type="transmembrane region" description="Helical" evidence="10">
    <location>
        <begin position="113"/>
        <end position="135"/>
    </location>
</feature>
<evidence type="ECO:0000256" key="7">
    <source>
        <dbReference type="ARBA" id="ARBA00022970"/>
    </source>
</evidence>
<evidence type="ECO:0000256" key="6">
    <source>
        <dbReference type="ARBA" id="ARBA00022692"/>
    </source>
</evidence>
<feature type="domain" description="ABC transmembrane type-1" evidence="11">
    <location>
        <begin position="161"/>
        <end position="355"/>
    </location>
</feature>
<dbReference type="PROSITE" id="PS50928">
    <property type="entry name" value="ABC_TM1"/>
    <property type="match status" value="1"/>
</dbReference>